<name>A0A2P2MFP7_RHIMU</name>
<protein>
    <submittedName>
        <fullName evidence="1">Chitotriosidase-1-like</fullName>
    </submittedName>
</protein>
<evidence type="ECO:0000313" key="1">
    <source>
        <dbReference type="EMBL" id="MBX28972.1"/>
    </source>
</evidence>
<reference evidence="1" key="1">
    <citation type="submission" date="2018-02" db="EMBL/GenBank/DDBJ databases">
        <title>Rhizophora mucronata_Transcriptome.</title>
        <authorList>
            <person name="Meera S.P."/>
            <person name="Sreeshan A."/>
            <person name="Augustine A."/>
        </authorList>
    </citation>
    <scope>NUCLEOTIDE SEQUENCE</scope>
    <source>
        <tissue evidence="1">Leaf</tissue>
    </source>
</reference>
<sequence length="61" mass="7047">MVPLDTDSSSPTFMIMEQRLLMQRRRECVVIMCFRLPMMIIGHLVMQLKVKQLEEASAGCC</sequence>
<proteinExistence type="predicted"/>
<accession>A0A2P2MFP7</accession>
<dbReference type="AlphaFoldDB" id="A0A2P2MFP7"/>
<organism evidence="1">
    <name type="scientific">Rhizophora mucronata</name>
    <name type="common">Asiatic mangrove</name>
    <dbReference type="NCBI Taxonomy" id="61149"/>
    <lineage>
        <taxon>Eukaryota</taxon>
        <taxon>Viridiplantae</taxon>
        <taxon>Streptophyta</taxon>
        <taxon>Embryophyta</taxon>
        <taxon>Tracheophyta</taxon>
        <taxon>Spermatophyta</taxon>
        <taxon>Magnoliopsida</taxon>
        <taxon>eudicotyledons</taxon>
        <taxon>Gunneridae</taxon>
        <taxon>Pentapetalae</taxon>
        <taxon>rosids</taxon>
        <taxon>fabids</taxon>
        <taxon>Malpighiales</taxon>
        <taxon>Rhizophoraceae</taxon>
        <taxon>Rhizophora</taxon>
    </lineage>
</organism>
<dbReference type="EMBL" id="GGEC01048488">
    <property type="protein sequence ID" value="MBX28972.1"/>
    <property type="molecule type" value="Transcribed_RNA"/>
</dbReference>